<feature type="transmembrane region" description="Helical" evidence="10">
    <location>
        <begin position="158"/>
        <end position="178"/>
    </location>
</feature>
<feature type="transmembrane region" description="Helical" evidence="10">
    <location>
        <begin position="229"/>
        <end position="250"/>
    </location>
</feature>
<dbReference type="Gene3D" id="1.20.1740.10">
    <property type="entry name" value="Amino acid/polyamine transporter I"/>
    <property type="match status" value="1"/>
</dbReference>
<dbReference type="Pfam" id="PF03222">
    <property type="entry name" value="Trp_Tyr_perm"/>
    <property type="match status" value="1"/>
</dbReference>
<protein>
    <recommendedName>
        <fullName evidence="10">Aromatic amino acid permease</fullName>
    </recommendedName>
</protein>
<comment type="subcellular location">
    <subcellularLocation>
        <location evidence="1 10">Cell inner membrane</location>
        <topology evidence="1 10">Multi-pass membrane protein</topology>
    </subcellularLocation>
</comment>
<feature type="transmembrane region" description="Helical" evidence="10">
    <location>
        <begin position="393"/>
        <end position="419"/>
    </location>
</feature>
<keyword evidence="12" id="KW-1185">Reference proteome</keyword>
<organism evidence="11 12">
    <name type="scientific">Shewanella surugensis</name>
    <dbReference type="NCBI Taxonomy" id="212020"/>
    <lineage>
        <taxon>Bacteria</taxon>
        <taxon>Pseudomonadati</taxon>
        <taxon>Pseudomonadota</taxon>
        <taxon>Gammaproteobacteria</taxon>
        <taxon>Alteromonadales</taxon>
        <taxon>Shewanellaceae</taxon>
        <taxon>Shewanella</taxon>
    </lineage>
</organism>
<evidence type="ECO:0000256" key="8">
    <source>
        <dbReference type="ARBA" id="ARBA00022989"/>
    </source>
</evidence>
<name>A0ABT0LGJ5_9GAMM</name>
<feature type="transmembrane region" description="Helical" evidence="10">
    <location>
        <begin position="293"/>
        <end position="314"/>
    </location>
</feature>
<keyword evidence="3 10" id="KW-0813">Transport</keyword>
<keyword evidence="4 10" id="KW-1003">Cell membrane</keyword>
<proteinExistence type="inferred from homology"/>
<keyword evidence="6 10" id="KW-0812">Transmembrane</keyword>
<sequence length="420" mass="45198">MSERIKHGSESTFKPQKSLLGGAMIIAGTAVGAGMFSLPVVGAGMWFGYSSLMLVVVWFCMLASGLLLLETNLHFKPGDSFDTLTKVTLGQFWRVINGVSIAFVLYILTYAYISGGSSIVDHSLSSFDIKLPQSVAGLIFSFVLSMIVFISTRAVDRITTIMIGGMLITFFLAISNLLLDVNTVKLFHPNGDAVYSPYLWAALPFGLASFGYHGNVPSLVKYYGKEPKTIIKALVIGTLMALGIYLLWLITTMGSLARSQFVDIIDQGGNMGVLVAALSQVIDSDWLNIMLNLFANLAVASSFLGVTLGLFDYLADLFNFDGSRKGRLKTAAVTFIPPTILGILFPNGFLVAIGFAALAATIWAVIVPAMMAYRSRQLFPDSQSFRVFGGTPLIVVVILFGIITGTCHLLAMAGLLPVFG</sequence>
<feature type="transmembrane region" description="Helical" evidence="10">
    <location>
        <begin position="92"/>
        <end position="113"/>
    </location>
</feature>
<evidence type="ECO:0000256" key="4">
    <source>
        <dbReference type="ARBA" id="ARBA00022475"/>
    </source>
</evidence>
<dbReference type="PIRSF" id="PIRSF006060">
    <property type="entry name" value="AA_transporter"/>
    <property type="match status" value="1"/>
</dbReference>
<gene>
    <name evidence="11" type="primary">mtr</name>
    <name evidence="11" type="ORF">L2764_20580</name>
</gene>
<evidence type="ECO:0000313" key="12">
    <source>
        <dbReference type="Proteomes" id="UP001203423"/>
    </source>
</evidence>
<reference evidence="11 12" key="1">
    <citation type="submission" date="2022-01" db="EMBL/GenBank/DDBJ databases">
        <title>Whole genome-based taxonomy of the Shewanellaceae.</title>
        <authorList>
            <person name="Martin-Rodriguez A.J."/>
        </authorList>
    </citation>
    <scope>NUCLEOTIDE SEQUENCE [LARGE SCALE GENOMIC DNA]</scope>
    <source>
        <strain evidence="11 12">DSM 17177</strain>
    </source>
</reference>
<evidence type="ECO:0000256" key="9">
    <source>
        <dbReference type="ARBA" id="ARBA00023136"/>
    </source>
</evidence>
<dbReference type="NCBIfam" id="NF007789">
    <property type="entry name" value="PRK10483.1"/>
    <property type="match status" value="1"/>
</dbReference>
<comment type="caution">
    <text evidence="11">The sequence shown here is derived from an EMBL/GenBank/DDBJ whole genome shotgun (WGS) entry which is preliminary data.</text>
</comment>
<evidence type="ECO:0000256" key="6">
    <source>
        <dbReference type="ARBA" id="ARBA00022692"/>
    </source>
</evidence>
<dbReference type="Proteomes" id="UP001203423">
    <property type="component" value="Unassembled WGS sequence"/>
</dbReference>
<dbReference type="InterPro" id="IPR018227">
    <property type="entry name" value="Amino_acid_transport_2"/>
</dbReference>
<comment type="function">
    <text evidence="10">Involved in transporting aromatic amino acids across the cytoplasmic membrane.</text>
</comment>
<evidence type="ECO:0000313" key="11">
    <source>
        <dbReference type="EMBL" id="MCL1126813.1"/>
    </source>
</evidence>
<evidence type="ECO:0000256" key="7">
    <source>
        <dbReference type="ARBA" id="ARBA00022970"/>
    </source>
</evidence>
<dbReference type="InterPro" id="IPR013059">
    <property type="entry name" value="Trp_tyr_transpt"/>
</dbReference>
<keyword evidence="8 10" id="KW-1133">Transmembrane helix</keyword>
<dbReference type="PRINTS" id="PR00166">
    <property type="entry name" value="AROAAPRMEASE"/>
</dbReference>
<feature type="transmembrane region" description="Helical" evidence="10">
    <location>
        <begin position="20"/>
        <end position="40"/>
    </location>
</feature>
<dbReference type="EMBL" id="JAKIKS010000108">
    <property type="protein sequence ID" value="MCL1126813.1"/>
    <property type="molecule type" value="Genomic_DNA"/>
</dbReference>
<feature type="transmembrane region" description="Helical" evidence="10">
    <location>
        <begin position="198"/>
        <end position="217"/>
    </location>
</feature>
<dbReference type="RefSeq" id="WP_248942222.1">
    <property type="nucleotide sequence ID" value="NZ_JAKIKS010000108.1"/>
</dbReference>
<evidence type="ECO:0000256" key="5">
    <source>
        <dbReference type="ARBA" id="ARBA00022519"/>
    </source>
</evidence>
<comment type="similarity">
    <text evidence="2 10">Belongs to the amino acid/polyamine transporter 2 family. Mtr/TnaB/TyrP permease subfamily.</text>
</comment>
<dbReference type="PANTHER" id="PTHR46997">
    <property type="entry name" value="LOW AFFINITY TRYPTOPHAN PERMEASE-RELATED"/>
    <property type="match status" value="1"/>
</dbReference>
<evidence type="ECO:0000256" key="2">
    <source>
        <dbReference type="ARBA" id="ARBA00005452"/>
    </source>
</evidence>
<evidence type="ECO:0000256" key="1">
    <source>
        <dbReference type="ARBA" id="ARBA00004429"/>
    </source>
</evidence>
<evidence type="ECO:0000256" key="10">
    <source>
        <dbReference type="RuleBase" id="RU367149"/>
    </source>
</evidence>
<dbReference type="PANTHER" id="PTHR46997:SF1">
    <property type="entry name" value="LOW AFFINITY TRYPTOPHAN PERMEASE-RELATED"/>
    <property type="match status" value="1"/>
</dbReference>
<dbReference type="NCBIfam" id="TIGR00837">
    <property type="entry name" value="araaP"/>
    <property type="match status" value="1"/>
</dbReference>
<keyword evidence="9 10" id="KW-0472">Membrane</keyword>
<feature type="transmembrane region" description="Helical" evidence="10">
    <location>
        <begin position="326"/>
        <end position="345"/>
    </location>
</feature>
<keyword evidence="7 10" id="KW-0029">Amino-acid transport</keyword>
<keyword evidence="5 10" id="KW-0997">Cell inner membrane</keyword>
<feature type="transmembrane region" description="Helical" evidence="10">
    <location>
        <begin position="46"/>
        <end position="71"/>
    </location>
</feature>
<feature type="transmembrane region" description="Helical" evidence="10">
    <location>
        <begin position="133"/>
        <end position="151"/>
    </location>
</feature>
<accession>A0ABT0LGJ5</accession>
<feature type="transmembrane region" description="Helical" evidence="10">
    <location>
        <begin position="351"/>
        <end position="373"/>
    </location>
</feature>
<evidence type="ECO:0000256" key="3">
    <source>
        <dbReference type="ARBA" id="ARBA00022448"/>
    </source>
</evidence>